<protein>
    <submittedName>
        <fullName evidence="2">Chitin synthase C</fullName>
    </submittedName>
</protein>
<sequence length="246" mass="26438">MLLIHAAAAISVNVTVDDSFGNTDRTVIPTYIPANDTWHVGSPSEECGICTIKPSELDIDQILDQSWHHATYFLGIPIQVEVTFPGTAVYVYSVVPNFLPNGAITLVNVTFALDGETVGQFFHAPDSSSEILYSHLVYANASLSDAVHTLVMSAAGSERSLIFFDYLVYTTEIEETTTSGSATVYVTPSMSPTTTPLSDPSSASARQLRGAIVGGVIGGVLFLLSVAVSSLFLVLNRRHRRQARPL</sequence>
<dbReference type="Gene3D" id="2.60.120.260">
    <property type="entry name" value="Galactose-binding domain-like"/>
    <property type="match status" value="1"/>
</dbReference>
<evidence type="ECO:0000313" key="2">
    <source>
        <dbReference type="EMBL" id="VWO98412.1"/>
    </source>
</evidence>
<feature type="transmembrane region" description="Helical" evidence="1">
    <location>
        <begin position="211"/>
        <end position="235"/>
    </location>
</feature>
<reference evidence="2" key="1">
    <citation type="submission" date="2019-10" db="EMBL/GenBank/DDBJ databases">
        <authorList>
            <person name="Nor Muhammad N."/>
        </authorList>
    </citation>
    <scope>NUCLEOTIDE SEQUENCE</scope>
</reference>
<proteinExistence type="predicted"/>
<accession>A0A5K1K0K3</accession>
<organism evidence="2">
    <name type="scientific">Ganoderma boninense</name>
    <dbReference type="NCBI Taxonomy" id="34458"/>
    <lineage>
        <taxon>Eukaryota</taxon>
        <taxon>Fungi</taxon>
        <taxon>Dikarya</taxon>
        <taxon>Basidiomycota</taxon>
        <taxon>Agaricomycotina</taxon>
        <taxon>Agaricomycetes</taxon>
        <taxon>Polyporales</taxon>
        <taxon>Polyporaceae</taxon>
        <taxon>Ganoderma</taxon>
    </lineage>
</organism>
<dbReference type="EMBL" id="LR726929">
    <property type="protein sequence ID" value="VWO98412.1"/>
    <property type="molecule type" value="Genomic_DNA"/>
</dbReference>
<evidence type="ECO:0000256" key="1">
    <source>
        <dbReference type="SAM" id="Phobius"/>
    </source>
</evidence>
<keyword evidence="1" id="KW-0812">Transmembrane</keyword>
<keyword evidence="1" id="KW-1133">Transmembrane helix</keyword>
<dbReference type="AlphaFoldDB" id="A0A5K1K0K3"/>
<keyword evidence="1" id="KW-0472">Membrane</keyword>
<name>A0A5K1K0K3_9APHY</name>
<gene>
    <name evidence="2" type="primary">Q8TFN4</name>
</gene>